<comment type="caution">
    <text evidence="7">The sequence shown here is derived from an EMBL/GenBank/DDBJ whole genome shotgun (WGS) entry which is preliminary data.</text>
</comment>
<proteinExistence type="inferred from homology"/>
<evidence type="ECO:0000313" key="7">
    <source>
        <dbReference type="EMBL" id="KAF7682435.1"/>
    </source>
</evidence>
<evidence type="ECO:0000256" key="5">
    <source>
        <dbReference type="ARBA" id="ARBA00023136"/>
    </source>
</evidence>
<keyword evidence="5 6" id="KW-0472">Membrane</keyword>
<dbReference type="PANTHER" id="PTHR13144:SF0">
    <property type="entry name" value="PROTEIN TEX261"/>
    <property type="match status" value="1"/>
</dbReference>
<accession>A0ABQ7HWA5</accession>
<dbReference type="Pfam" id="PF04148">
    <property type="entry name" value="Erv26"/>
    <property type="match status" value="1"/>
</dbReference>
<feature type="transmembrane region" description="Helical" evidence="6">
    <location>
        <begin position="6"/>
        <end position="30"/>
    </location>
</feature>
<gene>
    <name evidence="7" type="primary">TEX261</name>
    <name evidence="7" type="ORF">TCON_2336</name>
</gene>
<feature type="transmembrane region" description="Helical" evidence="6">
    <location>
        <begin position="94"/>
        <end position="113"/>
    </location>
</feature>
<evidence type="ECO:0000256" key="3">
    <source>
        <dbReference type="ARBA" id="ARBA00022692"/>
    </source>
</evidence>
<evidence type="ECO:0000256" key="6">
    <source>
        <dbReference type="SAM" id="Phobius"/>
    </source>
</evidence>
<comment type="subcellular location">
    <subcellularLocation>
        <location evidence="1">Membrane</location>
        <topology evidence="1">Multi-pass membrane protein</topology>
    </subcellularLocation>
</comment>
<dbReference type="InterPro" id="IPR007277">
    <property type="entry name" value="Svp26/Tex261"/>
</dbReference>
<evidence type="ECO:0000256" key="4">
    <source>
        <dbReference type="ARBA" id="ARBA00022989"/>
    </source>
</evidence>
<evidence type="ECO:0000256" key="2">
    <source>
        <dbReference type="ARBA" id="ARBA00008096"/>
    </source>
</evidence>
<feature type="transmembrane region" description="Helical" evidence="6">
    <location>
        <begin position="51"/>
        <end position="82"/>
    </location>
</feature>
<reference evidence="7 8" key="1">
    <citation type="submission" date="2019-01" db="EMBL/GenBank/DDBJ databases">
        <title>Genomes sequencing and comparative genomics of infectious freshwater microsporidia, Cucumispora dikerogammari and Thelohania contejeani.</title>
        <authorList>
            <person name="Cormier A."/>
            <person name="Giraud I."/>
            <person name="Wattier R."/>
            <person name="Teixeira M."/>
            <person name="Grandjean F."/>
            <person name="Rigaud T."/>
            <person name="Cordaux R."/>
        </authorList>
    </citation>
    <scope>NUCLEOTIDE SEQUENCE [LARGE SCALE GENOMIC DNA]</scope>
    <source>
        <strain evidence="7">T1</strain>
        <tissue evidence="7">Spores</tissue>
    </source>
</reference>
<evidence type="ECO:0000256" key="1">
    <source>
        <dbReference type="ARBA" id="ARBA00004141"/>
    </source>
</evidence>
<keyword evidence="3 6" id="KW-0812">Transmembrane</keyword>
<evidence type="ECO:0000313" key="8">
    <source>
        <dbReference type="Proteomes" id="UP001516464"/>
    </source>
</evidence>
<comment type="similarity">
    <text evidence="2">Belongs to the SVP26 family.</text>
</comment>
<feature type="transmembrane region" description="Helical" evidence="6">
    <location>
        <begin position="125"/>
        <end position="144"/>
    </location>
</feature>
<sequence length="172" mass="19540">MFVLFLKSILALVLVSSIIIGGGIGLYRAVNYIEEHTYAAKHRISIVIRSIMAFHLIVLLRGLPLSITLFSLVVQAIFYQLLDSYPLIRPNDPYFVAGTVLAFINHFLFLKVLVKGYLSLLESGLYFIIGVWTTPFCFFLSLSANDEAIMTKERRNATWLGNIFKSVMRRDD</sequence>
<keyword evidence="4 6" id="KW-1133">Transmembrane helix</keyword>
<organism evidence="7 8">
    <name type="scientific">Astathelohania contejeani</name>
    <dbReference type="NCBI Taxonomy" id="164912"/>
    <lineage>
        <taxon>Eukaryota</taxon>
        <taxon>Fungi</taxon>
        <taxon>Fungi incertae sedis</taxon>
        <taxon>Microsporidia</taxon>
        <taxon>Astathelohaniidae</taxon>
        <taxon>Astathelohania</taxon>
    </lineage>
</organism>
<dbReference type="PANTHER" id="PTHR13144">
    <property type="entry name" value="TEX261 PROTEIN"/>
    <property type="match status" value="1"/>
</dbReference>
<protein>
    <submittedName>
        <fullName evidence="7">Testis Expressed Protein</fullName>
    </submittedName>
</protein>
<name>A0ABQ7HWA5_9MICR</name>
<keyword evidence="8" id="KW-1185">Reference proteome</keyword>
<dbReference type="Proteomes" id="UP001516464">
    <property type="component" value="Unassembled WGS sequence"/>
</dbReference>
<dbReference type="EMBL" id="SBIQ01000262">
    <property type="protein sequence ID" value="KAF7682435.1"/>
    <property type="molecule type" value="Genomic_DNA"/>
</dbReference>